<dbReference type="Gene3D" id="3.40.50.1820">
    <property type="entry name" value="alpha/beta hydrolase"/>
    <property type="match status" value="2"/>
</dbReference>
<dbReference type="EMBL" id="JACGCI010000024">
    <property type="protein sequence ID" value="KAF6756800.1"/>
    <property type="molecule type" value="Genomic_DNA"/>
</dbReference>
<dbReference type="InterPro" id="IPR029058">
    <property type="entry name" value="AB_hydrolase_fold"/>
</dbReference>
<evidence type="ECO:0000256" key="3">
    <source>
        <dbReference type="SAM" id="MobiDB-lite"/>
    </source>
</evidence>
<feature type="compositionally biased region" description="Low complexity" evidence="3">
    <location>
        <begin position="36"/>
        <end position="51"/>
    </location>
</feature>
<dbReference type="Proteomes" id="UP000521943">
    <property type="component" value="Unassembled WGS sequence"/>
</dbReference>
<dbReference type="PANTHER" id="PTHR14189:SF0">
    <property type="entry name" value="PROTEIN PHOSPHATASE METHYLESTERASE 1"/>
    <property type="match status" value="1"/>
</dbReference>
<dbReference type="PANTHER" id="PTHR14189">
    <property type="entry name" value="PROTEIN PHOSPHATASE METHYLESTERASE-1 RELATED"/>
    <property type="match status" value="1"/>
</dbReference>
<gene>
    <name evidence="4" type="ORF">DFP72DRAFT_1044563</name>
</gene>
<keyword evidence="2" id="KW-0378">Hydrolase</keyword>
<evidence type="ECO:0000256" key="1">
    <source>
        <dbReference type="ARBA" id="ARBA00022487"/>
    </source>
</evidence>
<reference evidence="4 5" key="1">
    <citation type="submission" date="2020-07" db="EMBL/GenBank/DDBJ databases">
        <title>Comparative genomics of pyrophilous fungi reveals a link between fire events and developmental genes.</title>
        <authorList>
            <consortium name="DOE Joint Genome Institute"/>
            <person name="Steindorff A.S."/>
            <person name="Carver A."/>
            <person name="Calhoun S."/>
            <person name="Stillman K."/>
            <person name="Liu H."/>
            <person name="Lipzen A."/>
            <person name="Pangilinan J."/>
            <person name="Labutti K."/>
            <person name="Bruns T.D."/>
            <person name="Grigoriev I.V."/>
        </authorList>
    </citation>
    <scope>NUCLEOTIDE SEQUENCE [LARGE SCALE GENOMIC DNA]</scope>
    <source>
        <strain evidence="4 5">CBS 144469</strain>
    </source>
</reference>
<evidence type="ECO:0000313" key="4">
    <source>
        <dbReference type="EMBL" id="KAF6756800.1"/>
    </source>
</evidence>
<evidence type="ECO:0008006" key="6">
    <source>
        <dbReference type="Google" id="ProtNLM"/>
    </source>
</evidence>
<dbReference type="SUPFAM" id="SSF53474">
    <property type="entry name" value="alpha/beta-Hydrolases"/>
    <property type="match status" value="1"/>
</dbReference>
<evidence type="ECO:0000313" key="5">
    <source>
        <dbReference type="Proteomes" id="UP000521943"/>
    </source>
</evidence>
<feature type="region of interest" description="Disordered" evidence="3">
    <location>
        <begin position="15"/>
        <end position="82"/>
    </location>
</feature>
<keyword evidence="5" id="KW-1185">Reference proteome</keyword>
<sequence>MSNLYKNAMQARIAKLPHPDTLAPFQNSEDEESEAADSIGALPGSGLGPPAMQVHLHGHPPSISPANNPRQHRKPHAPKPEFAPISAAGFFKEAAQVSVPSRALDVRVYHTPAPAVDGTVMVCHHGAGYSGLSFACFAKEVAALSKSECGVLALDARRHGKTTSTDGNDEDLSIGVLVDDFFELLKTIFPDPSHSPTLLEGSALEALPHMHSLLNARPDGFDSIEEAVEWHVSTNTIQNVNSARVSIPAVFKQVDKGPFPYTWRTPLRSTAPYWTNKELMIGQMQGKFQQMVVPGVGHMLHEDDPTRIAEIMVEFWRRNERVIVGVKKVGEL</sequence>
<organism evidence="4 5">
    <name type="scientific">Ephemerocybe angulata</name>
    <dbReference type="NCBI Taxonomy" id="980116"/>
    <lineage>
        <taxon>Eukaryota</taxon>
        <taxon>Fungi</taxon>
        <taxon>Dikarya</taxon>
        <taxon>Basidiomycota</taxon>
        <taxon>Agaricomycotina</taxon>
        <taxon>Agaricomycetes</taxon>
        <taxon>Agaricomycetidae</taxon>
        <taxon>Agaricales</taxon>
        <taxon>Agaricineae</taxon>
        <taxon>Psathyrellaceae</taxon>
        <taxon>Ephemerocybe</taxon>
    </lineage>
</organism>
<dbReference type="OrthoDB" id="194865at2759"/>
<proteinExistence type="predicted"/>
<protein>
    <recommendedName>
        <fullName evidence="6">Protein phosphatase methylesterase 1</fullName>
    </recommendedName>
</protein>
<dbReference type="InterPro" id="IPR016812">
    <property type="entry name" value="PPase_methylesterase_euk"/>
</dbReference>
<keyword evidence="1" id="KW-0719">Serine esterase</keyword>
<dbReference type="GO" id="GO:0051723">
    <property type="term" value="F:protein methylesterase activity"/>
    <property type="evidence" value="ECO:0007669"/>
    <property type="project" value="InterPro"/>
</dbReference>
<dbReference type="AlphaFoldDB" id="A0A8H6M6N7"/>
<comment type="caution">
    <text evidence="4">The sequence shown here is derived from an EMBL/GenBank/DDBJ whole genome shotgun (WGS) entry which is preliminary data.</text>
</comment>
<evidence type="ECO:0000256" key="2">
    <source>
        <dbReference type="ARBA" id="ARBA00022801"/>
    </source>
</evidence>
<name>A0A8H6M6N7_9AGAR</name>
<accession>A0A8H6M6N7</accession>